<sequence length="405" mass="42888">MTDGGHWLTILGIGEDGVEGLSDVARRALGEAAAVFGGARHIALAAPLLRGEAISWPARLKTAIPAILARRGEKIVVLASGDPFCFGIGSLLAECVPLDEMRCLPAPSAFSLACARLGWALQKTALLSFCGRPLDALPPFLQPNARILALSADATTPGAIAALLTRRGFGKTRLVVLEALGGKDERIRETAAETFAWNDINPLNLTALEIIPNPDAAIIPRTPGRAESFFEHDGQITKHEIRAIALAALAPKRGELLWDIGAGSGAISIEWMLADPANHAIAIESHPERAARIARNAQALGVPTLEIRNGRAPEALARLPAPNAVFIGGGARQPEVIETAWNALPAGGRLLAHGVTLESETALAHAYQRLGGQMTRIHLERLEPLGSLHGFRPAMPVTQFLAHKP</sequence>
<evidence type="ECO:0000256" key="3">
    <source>
        <dbReference type="ARBA" id="ARBA00022603"/>
    </source>
</evidence>
<dbReference type="Gene3D" id="3.40.50.150">
    <property type="entry name" value="Vaccinia Virus protein VP39"/>
    <property type="match status" value="1"/>
</dbReference>
<dbReference type="SUPFAM" id="SSF53790">
    <property type="entry name" value="Tetrapyrrole methylase"/>
    <property type="match status" value="1"/>
</dbReference>
<dbReference type="GO" id="GO:0009236">
    <property type="term" value="P:cobalamin biosynthetic process"/>
    <property type="evidence" value="ECO:0007669"/>
    <property type="project" value="UniProtKB-UniPathway"/>
</dbReference>
<dbReference type="NCBIfam" id="TIGR02469">
    <property type="entry name" value="CbiT"/>
    <property type="match status" value="1"/>
</dbReference>
<evidence type="ECO:0000259" key="6">
    <source>
        <dbReference type="Pfam" id="PF00590"/>
    </source>
</evidence>
<dbReference type="InterPro" id="IPR014776">
    <property type="entry name" value="4pyrrole_Mease_sub2"/>
</dbReference>
<protein>
    <submittedName>
        <fullName evidence="7">Precorrin-6y C5,15-methyltransferase (Decarboxylating) subunit CbiE</fullName>
    </submittedName>
</protein>
<reference evidence="7" key="1">
    <citation type="journal article" date="2020" name="mSystems">
        <title>Genome- and Community-Level Interaction Insights into Carbon Utilization and Element Cycling Functions of Hydrothermarchaeota in Hydrothermal Sediment.</title>
        <authorList>
            <person name="Zhou Z."/>
            <person name="Liu Y."/>
            <person name="Xu W."/>
            <person name="Pan J."/>
            <person name="Luo Z.H."/>
            <person name="Li M."/>
        </authorList>
    </citation>
    <scope>NUCLEOTIDE SEQUENCE</scope>
    <source>
        <strain evidence="7">SpSt-997</strain>
    </source>
</reference>
<dbReference type="SUPFAM" id="SSF53335">
    <property type="entry name" value="S-adenosyl-L-methionine-dependent methyltransferases"/>
    <property type="match status" value="1"/>
</dbReference>
<dbReference type="GO" id="GO:0008276">
    <property type="term" value="F:protein methyltransferase activity"/>
    <property type="evidence" value="ECO:0007669"/>
    <property type="project" value="InterPro"/>
</dbReference>
<organism evidence="7">
    <name type="scientific">Acidicaldus sp</name>
    <dbReference type="NCBI Taxonomy" id="1872105"/>
    <lineage>
        <taxon>Bacteria</taxon>
        <taxon>Pseudomonadati</taxon>
        <taxon>Pseudomonadota</taxon>
        <taxon>Alphaproteobacteria</taxon>
        <taxon>Acetobacterales</taxon>
        <taxon>Acetobacteraceae</taxon>
        <taxon>Acidicaldus</taxon>
    </lineage>
</organism>
<dbReference type="InterPro" id="IPR006365">
    <property type="entry name" value="Cbl_synth_CobL"/>
</dbReference>
<dbReference type="Pfam" id="PF00590">
    <property type="entry name" value="TP_methylase"/>
    <property type="match status" value="1"/>
</dbReference>
<dbReference type="Gene3D" id="3.30.950.10">
    <property type="entry name" value="Methyltransferase, Cobalt-precorrin-4 Transmethylase, Domain 2"/>
    <property type="match status" value="1"/>
</dbReference>
<dbReference type="InterPro" id="IPR012818">
    <property type="entry name" value="CbiE"/>
</dbReference>
<dbReference type="PANTHER" id="PTHR43182">
    <property type="entry name" value="COBALT-PRECORRIN-6B C(15)-METHYLTRANSFERASE (DECARBOXYLATING)"/>
    <property type="match status" value="1"/>
</dbReference>
<name>A0A8J4M5K5_9PROT</name>
<dbReference type="EMBL" id="DTQM01000118">
    <property type="protein sequence ID" value="HGC42802.1"/>
    <property type="molecule type" value="Genomic_DNA"/>
</dbReference>
<proteinExistence type="predicted"/>
<evidence type="ECO:0000256" key="5">
    <source>
        <dbReference type="ARBA" id="ARBA00022691"/>
    </source>
</evidence>
<gene>
    <name evidence="7" type="primary">cbiE</name>
    <name evidence="7" type="ORF">ENY07_06230</name>
</gene>
<dbReference type="InterPro" id="IPR014777">
    <property type="entry name" value="4pyrrole_Mease_sub1"/>
</dbReference>
<dbReference type="Gene3D" id="3.40.1010.10">
    <property type="entry name" value="Cobalt-precorrin-4 Transmethylase, Domain 1"/>
    <property type="match status" value="1"/>
</dbReference>
<dbReference type="InterPro" id="IPR035996">
    <property type="entry name" value="4pyrrol_Methylase_sf"/>
</dbReference>
<dbReference type="CDD" id="cd11644">
    <property type="entry name" value="Precorrin-6Y-MT"/>
    <property type="match status" value="1"/>
</dbReference>
<comment type="caution">
    <text evidence="7">The sequence shown here is derived from an EMBL/GenBank/DDBJ whole genome shotgun (WGS) entry which is preliminary data.</text>
</comment>
<dbReference type="AlphaFoldDB" id="A0A8J4M5K5"/>
<dbReference type="PIRSF" id="PIRSF036428">
    <property type="entry name" value="CobL"/>
    <property type="match status" value="1"/>
</dbReference>
<evidence type="ECO:0000256" key="4">
    <source>
        <dbReference type="ARBA" id="ARBA00022679"/>
    </source>
</evidence>
<accession>A0A8J4M5K5</accession>
<dbReference type="PANTHER" id="PTHR43182:SF1">
    <property type="entry name" value="COBALT-PRECORRIN-7 C(5)-METHYLTRANSFERASE"/>
    <property type="match status" value="1"/>
</dbReference>
<evidence type="ECO:0000256" key="1">
    <source>
        <dbReference type="ARBA" id="ARBA00004953"/>
    </source>
</evidence>
<dbReference type="UniPathway" id="UPA00148"/>
<dbReference type="InterPro" id="IPR029063">
    <property type="entry name" value="SAM-dependent_MTases_sf"/>
</dbReference>
<dbReference type="InterPro" id="IPR000878">
    <property type="entry name" value="4pyrrol_Mease"/>
</dbReference>
<dbReference type="InterPro" id="IPR050714">
    <property type="entry name" value="Cobalamin_biosynth_MTase"/>
</dbReference>
<dbReference type="NCBIfam" id="TIGR02467">
    <property type="entry name" value="CbiE"/>
    <property type="match status" value="1"/>
</dbReference>
<dbReference type="InterPro" id="IPR014008">
    <property type="entry name" value="Cbl_synth_MTase_CbiT"/>
</dbReference>
<dbReference type="CDD" id="cd02440">
    <property type="entry name" value="AdoMet_MTases"/>
    <property type="match status" value="1"/>
</dbReference>
<evidence type="ECO:0000256" key="2">
    <source>
        <dbReference type="ARBA" id="ARBA00022573"/>
    </source>
</evidence>
<evidence type="ECO:0000313" key="7">
    <source>
        <dbReference type="EMBL" id="HGC42802.1"/>
    </source>
</evidence>
<keyword evidence="2" id="KW-0169">Cobalamin biosynthesis</keyword>
<feature type="domain" description="Tetrapyrrole methylase" evidence="6">
    <location>
        <begin position="8"/>
        <end position="194"/>
    </location>
</feature>
<keyword evidence="3" id="KW-0489">Methyltransferase</keyword>
<comment type="pathway">
    <text evidence="1">Cofactor biosynthesis; adenosylcobalamin biosynthesis.</text>
</comment>
<keyword evidence="4" id="KW-0808">Transferase</keyword>
<keyword evidence="5" id="KW-0949">S-adenosyl-L-methionine</keyword>
<dbReference type="GO" id="GO:0032259">
    <property type="term" value="P:methylation"/>
    <property type="evidence" value="ECO:0007669"/>
    <property type="project" value="UniProtKB-KW"/>
</dbReference>